<evidence type="ECO:0000259" key="4">
    <source>
        <dbReference type="PROSITE" id="PS01124"/>
    </source>
</evidence>
<accession>A0A429ZJX0</accession>
<dbReference type="InterPro" id="IPR050908">
    <property type="entry name" value="SmbC-like"/>
</dbReference>
<dbReference type="RefSeq" id="WP_126781113.1">
    <property type="nucleotide sequence ID" value="NZ_NGJU01000017.1"/>
</dbReference>
<protein>
    <submittedName>
        <fullName evidence="5">AraC family transcriptional regulator</fullName>
    </submittedName>
</protein>
<evidence type="ECO:0000313" key="5">
    <source>
        <dbReference type="EMBL" id="RST93981.1"/>
    </source>
</evidence>
<dbReference type="SUPFAM" id="SSF55136">
    <property type="entry name" value="Probable bacterial effector-binding domain"/>
    <property type="match status" value="1"/>
</dbReference>
<dbReference type="InterPro" id="IPR018062">
    <property type="entry name" value="HTH_AraC-typ_CS"/>
</dbReference>
<keyword evidence="3" id="KW-0804">Transcription</keyword>
<evidence type="ECO:0000313" key="6">
    <source>
        <dbReference type="Proteomes" id="UP000287239"/>
    </source>
</evidence>
<evidence type="ECO:0000256" key="2">
    <source>
        <dbReference type="ARBA" id="ARBA00023125"/>
    </source>
</evidence>
<dbReference type="InterPro" id="IPR029442">
    <property type="entry name" value="GyrI-like"/>
</dbReference>
<dbReference type="Gene3D" id="3.20.80.10">
    <property type="entry name" value="Regulatory factor, effector binding domain"/>
    <property type="match status" value="1"/>
</dbReference>
<evidence type="ECO:0000256" key="1">
    <source>
        <dbReference type="ARBA" id="ARBA00023015"/>
    </source>
</evidence>
<reference evidence="5 6" key="1">
    <citation type="submission" date="2017-05" db="EMBL/GenBank/DDBJ databases">
        <title>Vagococcus spp. assemblies.</title>
        <authorList>
            <person name="Gulvik C.A."/>
        </authorList>
    </citation>
    <scope>NUCLEOTIDE SEQUENCE [LARGE SCALE GENOMIC DNA]</scope>
    <source>
        <strain evidence="5 6">NCFB 2777</strain>
    </source>
</reference>
<dbReference type="SUPFAM" id="SSF46689">
    <property type="entry name" value="Homeodomain-like"/>
    <property type="match status" value="2"/>
</dbReference>
<dbReference type="PANTHER" id="PTHR40055:SF1">
    <property type="entry name" value="TRANSCRIPTIONAL REGULATOR YGIV-RELATED"/>
    <property type="match status" value="1"/>
</dbReference>
<keyword evidence="2" id="KW-0238">DNA-binding</keyword>
<keyword evidence="1" id="KW-0805">Transcription regulation</keyword>
<dbReference type="SMART" id="SM00342">
    <property type="entry name" value="HTH_ARAC"/>
    <property type="match status" value="1"/>
</dbReference>
<dbReference type="OrthoDB" id="5337216at2"/>
<dbReference type="InterPro" id="IPR018060">
    <property type="entry name" value="HTH_AraC"/>
</dbReference>
<comment type="caution">
    <text evidence="5">The sequence shown here is derived from an EMBL/GenBank/DDBJ whole genome shotgun (WGS) entry which is preliminary data.</text>
</comment>
<name>A0A429ZJX0_9ENTE</name>
<dbReference type="InterPro" id="IPR011256">
    <property type="entry name" value="Reg_factor_effector_dom_sf"/>
</dbReference>
<dbReference type="PROSITE" id="PS00041">
    <property type="entry name" value="HTH_ARAC_FAMILY_1"/>
    <property type="match status" value="1"/>
</dbReference>
<feature type="domain" description="HTH araC/xylS-type" evidence="4">
    <location>
        <begin position="15"/>
        <end position="114"/>
    </location>
</feature>
<dbReference type="SMART" id="SM00871">
    <property type="entry name" value="AraC_E_bind"/>
    <property type="match status" value="1"/>
</dbReference>
<dbReference type="PANTHER" id="PTHR40055">
    <property type="entry name" value="TRANSCRIPTIONAL REGULATOR YGIV-RELATED"/>
    <property type="match status" value="1"/>
</dbReference>
<dbReference type="Proteomes" id="UP000287239">
    <property type="component" value="Unassembled WGS sequence"/>
</dbReference>
<proteinExistence type="predicted"/>
<dbReference type="PROSITE" id="PS01124">
    <property type="entry name" value="HTH_ARAC_FAMILY_2"/>
    <property type="match status" value="1"/>
</dbReference>
<organism evidence="5 6">
    <name type="scientific">Vagococcus salmoninarum</name>
    <dbReference type="NCBI Taxonomy" id="2739"/>
    <lineage>
        <taxon>Bacteria</taxon>
        <taxon>Bacillati</taxon>
        <taxon>Bacillota</taxon>
        <taxon>Bacilli</taxon>
        <taxon>Lactobacillales</taxon>
        <taxon>Enterococcaceae</taxon>
        <taxon>Vagococcus</taxon>
    </lineage>
</organism>
<dbReference type="EMBL" id="NGJU01000017">
    <property type="protein sequence ID" value="RST93981.1"/>
    <property type="molecule type" value="Genomic_DNA"/>
</dbReference>
<dbReference type="InterPro" id="IPR009057">
    <property type="entry name" value="Homeodomain-like_sf"/>
</dbReference>
<dbReference type="Gene3D" id="1.10.10.60">
    <property type="entry name" value="Homeodomain-like"/>
    <property type="match status" value="2"/>
</dbReference>
<gene>
    <name evidence="5" type="ORF">CBF35_11035</name>
</gene>
<evidence type="ECO:0000256" key="3">
    <source>
        <dbReference type="ARBA" id="ARBA00023163"/>
    </source>
</evidence>
<keyword evidence="6" id="KW-1185">Reference proteome</keyword>
<dbReference type="Pfam" id="PF12833">
    <property type="entry name" value="HTH_18"/>
    <property type="match status" value="1"/>
</dbReference>
<dbReference type="PRINTS" id="PR00032">
    <property type="entry name" value="HTHARAC"/>
</dbReference>
<dbReference type="AlphaFoldDB" id="A0A429ZJX0"/>
<dbReference type="InterPro" id="IPR020449">
    <property type="entry name" value="Tscrpt_reg_AraC-type_HTH"/>
</dbReference>
<dbReference type="Pfam" id="PF06445">
    <property type="entry name" value="GyrI-like"/>
    <property type="match status" value="1"/>
</dbReference>
<dbReference type="GeneID" id="98568909"/>
<dbReference type="InterPro" id="IPR010499">
    <property type="entry name" value="AraC_E-bd"/>
</dbReference>
<dbReference type="GO" id="GO:0043565">
    <property type="term" value="F:sequence-specific DNA binding"/>
    <property type="evidence" value="ECO:0007669"/>
    <property type="project" value="InterPro"/>
</dbReference>
<dbReference type="GO" id="GO:0003700">
    <property type="term" value="F:DNA-binding transcription factor activity"/>
    <property type="evidence" value="ECO:0007669"/>
    <property type="project" value="InterPro"/>
</dbReference>
<sequence length="303" mass="35038">MKVNKYQADYWKRIYLIQDYIEANPTDIFTSEQLAKISGLSKYHLHRIFSALTNESIFQYATRVKMEWALGMVTERKNLSITEIAYELGFSDSAVFSRSFKKYFDMSPKEARSENSNNCKDTDLNSPYNRFIDEKKSPVQGEIRVASIQSMKVIYKRILSSYGDLDSNNSSLGELYQFGIAKDLLDSKTALPLTIYHSHPDLTSPRNQRTSNCIIIKEGIDHVDSDKIGVMEIPVGLYGIIHFELSLNDYPLAWEFAYSEWLLSSGYFPRNSFPFEVYLNNPLEEPARKHIVEIYIPIEPIRE</sequence>